<dbReference type="RefSeq" id="WP_340524485.1">
    <property type="nucleotide sequence ID" value="NZ_JBBLXS010000108.1"/>
</dbReference>
<proteinExistence type="predicted"/>
<evidence type="ECO:0000313" key="1">
    <source>
        <dbReference type="EMBL" id="MEK0185282.1"/>
    </source>
</evidence>
<comment type="caution">
    <text evidence="1">The sequence shown here is derived from an EMBL/GenBank/DDBJ whole genome shotgun (WGS) entry which is preliminary data.</text>
</comment>
<gene>
    <name evidence="1" type="ORF">WMG39_10455</name>
</gene>
<sequence>MNPTPIEIAKDRSLIFKKFLQIEIDIQANSDKQAFLDWGIQKSAYRKEIKNYPDYLKQKPDGVKFISYIPPANNPIKFSPFPSLGILPQIDTQALNFIHADIKQACVCIGTFVDGKIQAKWLGKNALTQAQFWSATKIIPLINTVCQVNIKYPDCDISNCTIRDGDGQQNDIPFDDLATDMISYTENIATSNSLAAMFKRFDTRVGLEQWLKKTTGNNDLIFRSDYGDDPFIENPQIFDRIKQKVVLTAAENSPKQDNFVSAYDLTKLVSMLGWHYNLEQRSRLRGAQWNSLKSIIKAMGNDTARYGDQAIKTLGMDGVITSPVIISKLGHGVSSIRGTIETVYLALMWFVDERPKAGGKPAKLRTLALTLRGVKTLDGSKSTDSLAIELDARICAEVTEILRRLFAEEF</sequence>
<evidence type="ECO:0000313" key="2">
    <source>
        <dbReference type="Proteomes" id="UP001384579"/>
    </source>
</evidence>
<dbReference type="EMBL" id="JBBLXS010000108">
    <property type="protein sequence ID" value="MEK0185282.1"/>
    <property type="molecule type" value="Genomic_DNA"/>
</dbReference>
<accession>A0ABU8YLP3</accession>
<organism evidence="1 2">
    <name type="scientific">Microcoleus anatoxicus PTRS2</name>
    <dbReference type="NCBI Taxonomy" id="2705321"/>
    <lineage>
        <taxon>Bacteria</taxon>
        <taxon>Bacillati</taxon>
        <taxon>Cyanobacteriota</taxon>
        <taxon>Cyanophyceae</taxon>
        <taxon>Oscillatoriophycideae</taxon>
        <taxon>Oscillatoriales</taxon>
        <taxon>Microcoleaceae</taxon>
        <taxon>Microcoleus</taxon>
        <taxon>Microcoleus anatoxicus</taxon>
    </lineage>
</organism>
<keyword evidence="2" id="KW-1185">Reference proteome</keyword>
<name>A0ABU8YLP3_9CYAN</name>
<protein>
    <submittedName>
        <fullName evidence="1">Uncharacterized protein</fullName>
    </submittedName>
</protein>
<dbReference type="Proteomes" id="UP001384579">
    <property type="component" value="Unassembled WGS sequence"/>
</dbReference>
<reference evidence="1 2" key="1">
    <citation type="journal article" date="2020" name="Harmful Algae">
        <title>Molecular and morphological characterization of a novel dihydroanatoxin-a producing Microcoleus species (cyanobacteria) from the Russian River, California, USA.</title>
        <authorList>
            <person name="Conklin K.Y."/>
            <person name="Stancheva R."/>
            <person name="Otten T.G."/>
            <person name="Fadness R."/>
            <person name="Boyer G.L."/>
            <person name="Read B."/>
            <person name="Zhang X."/>
            <person name="Sheath R.G."/>
        </authorList>
    </citation>
    <scope>NUCLEOTIDE SEQUENCE [LARGE SCALE GENOMIC DNA]</scope>
    <source>
        <strain evidence="1 2">PTRS2</strain>
    </source>
</reference>